<feature type="domain" description="Membrane protein NfeD2 N-terminal transmembrane" evidence="2">
    <location>
        <begin position="3"/>
        <end position="100"/>
    </location>
</feature>
<protein>
    <submittedName>
        <fullName evidence="3">Protease</fullName>
    </submittedName>
</protein>
<organism evidence="3 4">
    <name type="scientific">Paenibacillus albiflavus</name>
    <dbReference type="NCBI Taxonomy" id="2545760"/>
    <lineage>
        <taxon>Bacteria</taxon>
        <taxon>Bacillati</taxon>
        <taxon>Bacillota</taxon>
        <taxon>Bacilli</taxon>
        <taxon>Bacillales</taxon>
        <taxon>Paenibacillaceae</taxon>
        <taxon>Paenibacillus</taxon>
    </lineage>
</organism>
<evidence type="ECO:0000259" key="2">
    <source>
        <dbReference type="Pfam" id="PF25842"/>
    </source>
</evidence>
<dbReference type="GO" id="GO:0006508">
    <property type="term" value="P:proteolysis"/>
    <property type="evidence" value="ECO:0007669"/>
    <property type="project" value="UniProtKB-KW"/>
</dbReference>
<dbReference type="InterPro" id="IPR012340">
    <property type="entry name" value="NA-bd_OB-fold"/>
</dbReference>
<keyword evidence="1" id="KW-0472">Membrane</keyword>
<feature type="transmembrane region" description="Helical" evidence="1">
    <location>
        <begin position="69"/>
        <end position="92"/>
    </location>
</feature>
<evidence type="ECO:0000313" key="4">
    <source>
        <dbReference type="Proteomes" id="UP000295418"/>
    </source>
</evidence>
<dbReference type="InterPro" id="IPR058653">
    <property type="entry name" value="NfeD2_TM"/>
</dbReference>
<name>A0A4R4EGK8_9BACL</name>
<evidence type="ECO:0000313" key="3">
    <source>
        <dbReference type="EMBL" id="TCZ78453.1"/>
    </source>
</evidence>
<evidence type="ECO:0000256" key="1">
    <source>
        <dbReference type="SAM" id="Phobius"/>
    </source>
</evidence>
<dbReference type="RefSeq" id="WP_132417489.1">
    <property type="nucleotide sequence ID" value="NZ_SKFG01000005.1"/>
</dbReference>
<proteinExistence type="predicted"/>
<dbReference type="Proteomes" id="UP000295418">
    <property type="component" value="Unassembled WGS sequence"/>
</dbReference>
<dbReference type="Pfam" id="PF25842">
    <property type="entry name" value="NfeD_TM"/>
    <property type="match status" value="1"/>
</dbReference>
<sequence>MIAFYWSCLAGGAIFALISVLLGDIISNAVDGILDFLSVDILQPMVLATAITTLGGSGILLLKYSSFNNVFVFLVSALIAVLLSVIVFFAYVKPMKNSENSTSFSIQELQGRMGQVTVPIPSHGFGEVLLRVGAGHTNQIAASFDQQDIAENARVVVVEVRDDVLYVSLITI</sequence>
<comment type="caution">
    <text evidence="3">The sequence shown here is derived from an EMBL/GenBank/DDBJ whole genome shotgun (WGS) entry which is preliminary data.</text>
</comment>
<dbReference type="Gene3D" id="2.40.50.140">
    <property type="entry name" value="Nucleic acid-binding proteins"/>
    <property type="match status" value="1"/>
</dbReference>
<keyword evidence="3" id="KW-0645">Protease</keyword>
<dbReference type="GO" id="GO:0008233">
    <property type="term" value="F:peptidase activity"/>
    <property type="evidence" value="ECO:0007669"/>
    <property type="project" value="UniProtKB-KW"/>
</dbReference>
<dbReference type="OrthoDB" id="1683445at2"/>
<keyword evidence="1" id="KW-0812">Transmembrane</keyword>
<keyword evidence="1" id="KW-1133">Transmembrane helix</keyword>
<dbReference type="AlphaFoldDB" id="A0A4R4EGK8"/>
<keyword evidence="3" id="KW-0378">Hydrolase</keyword>
<accession>A0A4R4EGK8</accession>
<gene>
    <name evidence="3" type="ORF">E0485_08095</name>
</gene>
<reference evidence="3 4" key="1">
    <citation type="submission" date="2019-03" db="EMBL/GenBank/DDBJ databases">
        <authorList>
            <person name="Kim M.K.M."/>
        </authorList>
    </citation>
    <scope>NUCLEOTIDE SEQUENCE [LARGE SCALE GENOMIC DNA]</scope>
    <source>
        <strain evidence="3 4">18JY21-1</strain>
    </source>
</reference>
<keyword evidence="4" id="KW-1185">Reference proteome</keyword>
<feature type="transmembrane region" description="Helical" evidence="1">
    <location>
        <begin position="42"/>
        <end position="62"/>
    </location>
</feature>
<dbReference type="EMBL" id="SKFG01000005">
    <property type="protein sequence ID" value="TCZ78453.1"/>
    <property type="molecule type" value="Genomic_DNA"/>
</dbReference>